<reference evidence="2 3" key="1">
    <citation type="submission" date="2024-02" db="EMBL/GenBank/DDBJ databases">
        <title>Whole genome sequencing of Parabacteroides sp. AD58.</title>
        <authorList>
            <person name="Chaplin A.V."/>
            <person name="Pikina A.P."/>
            <person name="Sokolova S.R."/>
            <person name="Korostin D.O."/>
            <person name="Efimov B.A."/>
        </authorList>
    </citation>
    <scope>NUCLEOTIDE SEQUENCE [LARGE SCALE GENOMIC DNA]</scope>
    <source>
        <strain evidence="2 3">AD58</strain>
    </source>
</reference>
<dbReference type="PANTHER" id="PTHR48098">
    <property type="entry name" value="ENTEROCHELIN ESTERASE-RELATED"/>
    <property type="match status" value="1"/>
</dbReference>
<accession>A0ABZ2IUF8</accession>
<name>A0ABZ2IUF8_9BACT</name>
<dbReference type="EMBL" id="CP146284">
    <property type="protein sequence ID" value="WWV67869.1"/>
    <property type="molecule type" value="Genomic_DNA"/>
</dbReference>
<organism evidence="2 3">
    <name type="scientific">Parabacteroides absconsus</name>
    <dbReference type="NCBI Taxonomy" id="2951805"/>
    <lineage>
        <taxon>Bacteria</taxon>
        <taxon>Pseudomonadati</taxon>
        <taxon>Bacteroidota</taxon>
        <taxon>Bacteroidia</taxon>
        <taxon>Bacteroidales</taxon>
        <taxon>Tannerellaceae</taxon>
        <taxon>Parabacteroides</taxon>
    </lineage>
</organism>
<dbReference type="SUPFAM" id="SSF53474">
    <property type="entry name" value="alpha/beta-Hydrolases"/>
    <property type="match status" value="1"/>
</dbReference>
<evidence type="ECO:0000313" key="3">
    <source>
        <dbReference type="Proteomes" id="UP001320603"/>
    </source>
</evidence>
<sequence length="288" mass="32910">MRNLIAFVLLLLCGAVQAQTGGKVFDCRTLKSEILNEDRKYAIYLPPGYDTSERSYPVLYLLHPAGPKGTLPNQQGWVNYGMLKSFMDQAIESGKVAPMIVVTPDANFGTRRISYFNDPDNSFRFEDYFFEEFIPYIEKTYRCRTEKGSRAIAGASMGGGAAFFYALHHPELFAVSCPLSASVREYDKAYLAQRYPDIKENELIAWYKPYNVYDLFKQLPDNQKTAVAWFIACGDDDALSPNNALLHVELKKLGIPHEFRMGNGKHDWQYWRSVFPDVLHYVSSVFLK</sequence>
<dbReference type="InterPro" id="IPR029058">
    <property type="entry name" value="AB_hydrolase_fold"/>
</dbReference>
<keyword evidence="3" id="KW-1185">Reference proteome</keyword>
<dbReference type="Pfam" id="PF00756">
    <property type="entry name" value="Esterase"/>
    <property type="match status" value="1"/>
</dbReference>
<dbReference type="GO" id="GO:0016787">
    <property type="term" value="F:hydrolase activity"/>
    <property type="evidence" value="ECO:0007669"/>
    <property type="project" value="UniProtKB-KW"/>
</dbReference>
<protein>
    <submittedName>
        <fullName evidence="2">Alpha/beta hydrolase-fold protein</fullName>
    </submittedName>
</protein>
<feature type="chain" id="PRO_5047236039" evidence="1">
    <location>
        <begin position="19"/>
        <end position="288"/>
    </location>
</feature>
<feature type="signal peptide" evidence="1">
    <location>
        <begin position="1"/>
        <end position="18"/>
    </location>
</feature>
<gene>
    <name evidence="2" type="ORF">NEE14_007960</name>
</gene>
<keyword evidence="2" id="KW-0378">Hydrolase</keyword>
<evidence type="ECO:0000256" key="1">
    <source>
        <dbReference type="SAM" id="SignalP"/>
    </source>
</evidence>
<dbReference type="RefSeq" id="WP_251968741.1">
    <property type="nucleotide sequence ID" value="NZ_CP146284.1"/>
</dbReference>
<keyword evidence="1" id="KW-0732">Signal</keyword>
<dbReference type="PANTHER" id="PTHR48098:SF1">
    <property type="entry name" value="DIACYLGLYCEROL ACYLTRANSFERASE_MYCOLYLTRANSFERASE AG85A"/>
    <property type="match status" value="1"/>
</dbReference>
<proteinExistence type="predicted"/>
<evidence type="ECO:0000313" key="2">
    <source>
        <dbReference type="EMBL" id="WWV67869.1"/>
    </source>
</evidence>
<dbReference type="InterPro" id="IPR050583">
    <property type="entry name" value="Mycobacterial_A85_antigen"/>
</dbReference>
<dbReference type="InterPro" id="IPR000801">
    <property type="entry name" value="Esterase-like"/>
</dbReference>
<dbReference type="Proteomes" id="UP001320603">
    <property type="component" value="Chromosome"/>
</dbReference>
<dbReference type="Gene3D" id="3.40.50.1820">
    <property type="entry name" value="alpha/beta hydrolase"/>
    <property type="match status" value="1"/>
</dbReference>